<proteinExistence type="predicted"/>
<feature type="signal peptide" evidence="1">
    <location>
        <begin position="1"/>
        <end position="22"/>
    </location>
</feature>
<comment type="caution">
    <text evidence="2">The sequence shown here is derived from an EMBL/GenBank/DDBJ whole genome shotgun (WGS) entry which is preliminary data.</text>
</comment>
<dbReference type="AlphaFoldDB" id="A0AAJ1U912"/>
<evidence type="ECO:0000313" key="2">
    <source>
        <dbReference type="EMBL" id="MDQ2095189.1"/>
    </source>
</evidence>
<dbReference type="Proteomes" id="UP001227162">
    <property type="component" value="Unassembled WGS sequence"/>
</dbReference>
<gene>
    <name evidence="2" type="ORF">NOI20_13805</name>
</gene>
<feature type="chain" id="PRO_5042581706" evidence="1">
    <location>
        <begin position="23"/>
        <end position="169"/>
    </location>
</feature>
<organism evidence="2 3">
    <name type="scientific">Rhodalgimonas zhirmunskyi</name>
    <dbReference type="NCBI Taxonomy" id="2964767"/>
    <lineage>
        <taxon>Bacteria</taxon>
        <taxon>Pseudomonadati</taxon>
        <taxon>Pseudomonadota</taxon>
        <taxon>Alphaproteobacteria</taxon>
        <taxon>Rhodobacterales</taxon>
        <taxon>Roseobacteraceae</taxon>
        <taxon>Rhodalgimonas</taxon>
    </lineage>
</organism>
<dbReference type="RefSeq" id="WP_317626815.1">
    <property type="nucleotide sequence ID" value="NZ_JANFFA010000004.1"/>
</dbReference>
<name>A0AAJ1U912_9RHOB</name>
<keyword evidence="3" id="KW-1185">Reference proteome</keyword>
<sequence length="169" mass="18040">MKKLFYTATLASSLALASMAQAEIVPVKEVDVEVDMTAVQDAPAAGKWAELSSDLEAAILERLAGQITDDQKAAVVMVDIDEVSLASNFAAALGKDSHLTGVVEINDVTSVAKSEERDTNLAFYKLDVTAMSIGEYLPEGFDLASAPDDDVYYNAMVQAFADNIASRLQ</sequence>
<evidence type="ECO:0000256" key="1">
    <source>
        <dbReference type="SAM" id="SignalP"/>
    </source>
</evidence>
<accession>A0AAJ1U912</accession>
<dbReference type="EMBL" id="JANFFA010000004">
    <property type="protein sequence ID" value="MDQ2095189.1"/>
    <property type="molecule type" value="Genomic_DNA"/>
</dbReference>
<protein>
    <submittedName>
        <fullName evidence="2">Uncharacterized protein</fullName>
    </submittedName>
</protein>
<keyword evidence="1" id="KW-0732">Signal</keyword>
<reference evidence="2" key="2">
    <citation type="submission" date="2023-04" db="EMBL/GenBank/DDBJ databases">
        <title>'Rhodoalgimonas zhirmunskyi' gen. nov., isolated from a red alga.</title>
        <authorList>
            <person name="Nedashkovskaya O.I."/>
            <person name="Otstavnykh N.Y."/>
            <person name="Bystritskaya E.P."/>
            <person name="Balabanova L.A."/>
            <person name="Isaeva M.P."/>
        </authorList>
    </citation>
    <scope>NUCLEOTIDE SEQUENCE</scope>
    <source>
        <strain evidence="2">10Alg 79</strain>
    </source>
</reference>
<evidence type="ECO:0000313" key="3">
    <source>
        <dbReference type="Proteomes" id="UP001227162"/>
    </source>
</evidence>
<reference evidence="2" key="1">
    <citation type="submission" date="2022-07" db="EMBL/GenBank/DDBJ databases">
        <authorList>
            <person name="Otstavnykh N."/>
            <person name="Isaeva M."/>
            <person name="Bystritskaya E."/>
        </authorList>
    </citation>
    <scope>NUCLEOTIDE SEQUENCE</scope>
    <source>
        <strain evidence="2">10Alg 79</strain>
    </source>
</reference>